<feature type="transmembrane region" description="Helical" evidence="10">
    <location>
        <begin position="439"/>
        <end position="463"/>
    </location>
</feature>
<keyword evidence="5 10" id="KW-1133">Transmembrane helix</keyword>
<dbReference type="PRINTS" id="PR00237">
    <property type="entry name" value="GPCRRHODOPSN"/>
</dbReference>
<organism evidence="12 16">
    <name type="scientific">Didymodactylos carnosus</name>
    <dbReference type="NCBI Taxonomy" id="1234261"/>
    <lineage>
        <taxon>Eukaryota</taxon>
        <taxon>Metazoa</taxon>
        <taxon>Spiralia</taxon>
        <taxon>Gnathifera</taxon>
        <taxon>Rotifera</taxon>
        <taxon>Eurotatoria</taxon>
        <taxon>Bdelloidea</taxon>
        <taxon>Philodinida</taxon>
        <taxon>Philodinidae</taxon>
        <taxon>Didymodactylos</taxon>
    </lineage>
</organism>
<dbReference type="GO" id="GO:0007029">
    <property type="term" value="P:endoplasmic reticulum organization"/>
    <property type="evidence" value="ECO:0007669"/>
    <property type="project" value="InterPro"/>
</dbReference>
<dbReference type="PROSITE" id="PS50262">
    <property type="entry name" value="G_PROTEIN_RECEP_F1_2"/>
    <property type="match status" value="1"/>
</dbReference>
<dbReference type="InterPro" id="IPR000276">
    <property type="entry name" value="GPCR_Rhodpsn"/>
</dbReference>
<evidence type="ECO:0000313" key="13">
    <source>
        <dbReference type="EMBL" id="CAF0894968.1"/>
    </source>
</evidence>
<dbReference type="PANTHER" id="PTHR24243">
    <property type="entry name" value="G-PROTEIN COUPLED RECEPTOR"/>
    <property type="match status" value="1"/>
</dbReference>
<dbReference type="PANTHER" id="PTHR24243:SF230">
    <property type="entry name" value="G-PROTEIN COUPLED RECEPTORS FAMILY 1 PROFILE DOMAIN-CONTAINING PROTEIN"/>
    <property type="match status" value="1"/>
</dbReference>
<keyword evidence="16" id="KW-1185">Reference proteome</keyword>
<sequence length="473" mass="54790">MNRYLCNGTLSDSFVNFTTYVINTKLALGSIYILPIISLIGNSLTIIVLHSNHQLNRSSFAIYVKTLAVSDTLVLFYKLFSYENKQRQNPIHFLCTAFQFLTDSTVIVSVWTIVLITIERTLIILFPLHIKKIISGYRARVLVILTIIVVLISSSRLLFIKMDKNINTRCQPRQDWSQYAQLNSTITEFLYMYIPLLVIIIGNCLSFWTLRRALNDRHMMLTSHTYKHKRMDTNEKQLIIMLFVVTLMFIFYFIPFTLMRIIPRTGFAGKCFTSNTFSVYLLMRTEFCSAAHIDSNLTVPAHESVSLKNEENAQKSTETKFRLRLLIYLHFLLGFIIISQLILYHTQLLSTSTSSHSIPKPHLWEYIWLISLLASLCGLLSLHRNNLFLLKLFFRGTVIFGLGTIMSTIIINLSDLFSYRTVGATSEIKKTFYGVPLLILWYIFLIITVQIHAFTLYMANILLNTWQSNKRQN</sequence>
<evidence type="ECO:0000313" key="16">
    <source>
        <dbReference type="Proteomes" id="UP000663829"/>
    </source>
</evidence>
<dbReference type="InterPro" id="IPR017452">
    <property type="entry name" value="GPCR_Rhodpsn_7TM"/>
</dbReference>
<keyword evidence="9" id="KW-0807">Transducer</keyword>
<feature type="transmembrane region" description="Helical" evidence="10">
    <location>
        <begin position="60"/>
        <end position="79"/>
    </location>
</feature>
<comment type="caution">
    <text evidence="12">The sequence shown here is derived from an EMBL/GenBank/DDBJ whole genome shotgun (WGS) entry which is preliminary data.</text>
</comment>
<evidence type="ECO:0000256" key="3">
    <source>
        <dbReference type="ARBA" id="ARBA00022692"/>
    </source>
</evidence>
<dbReference type="AlphaFoldDB" id="A0A813W884"/>
<evidence type="ECO:0000256" key="7">
    <source>
        <dbReference type="ARBA" id="ARBA00023136"/>
    </source>
</evidence>
<keyword evidence="7 10" id="KW-0472">Membrane</keyword>
<dbReference type="EMBL" id="CAJNOK010003279">
    <property type="protein sequence ID" value="CAF0894968.1"/>
    <property type="molecule type" value="Genomic_DNA"/>
</dbReference>
<dbReference type="Proteomes" id="UP000663829">
    <property type="component" value="Unassembled WGS sequence"/>
</dbReference>
<evidence type="ECO:0000256" key="2">
    <source>
        <dbReference type="ARBA" id="ARBA00008462"/>
    </source>
</evidence>
<comment type="subcellular location">
    <subcellularLocation>
        <location evidence="1">Endoplasmic reticulum membrane</location>
        <topology evidence="1">Multi-pass membrane protein</topology>
    </subcellularLocation>
</comment>
<feature type="domain" description="G-protein coupled receptors family 1 profile" evidence="11">
    <location>
        <begin position="41"/>
        <end position="262"/>
    </location>
</feature>
<dbReference type="EMBL" id="CAJNOQ010000950">
    <property type="protein sequence ID" value="CAF0854120.1"/>
    <property type="molecule type" value="Genomic_DNA"/>
</dbReference>
<dbReference type="GO" id="GO:0005886">
    <property type="term" value="C:plasma membrane"/>
    <property type="evidence" value="ECO:0007669"/>
    <property type="project" value="TreeGrafter"/>
</dbReference>
<dbReference type="Proteomes" id="UP000682733">
    <property type="component" value="Unassembled WGS sequence"/>
</dbReference>
<feature type="transmembrane region" description="Helical" evidence="10">
    <location>
        <begin position="363"/>
        <end position="380"/>
    </location>
</feature>
<dbReference type="Pfam" id="PF07086">
    <property type="entry name" value="Jagunal"/>
    <property type="match status" value="1"/>
</dbReference>
<feature type="transmembrane region" description="Helical" evidence="10">
    <location>
        <begin position="190"/>
        <end position="210"/>
    </location>
</feature>
<evidence type="ECO:0000256" key="1">
    <source>
        <dbReference type="ARBA" id="ARBA00004477"/>
    </source>
</evidence>
<dbReference type="Proteomes" id="UP000677228">
    <property type="component" value="Unassembled WGS sequence"/>
</dbReference>
<evidence type="ECO:0000313" key="15">
    <source>
        <dbReference type="EMBL" id="CAF3676621.1"/>
    </source>
</evidence>
<evidence type="ECO:0000256" key="4">
    <source>
        <dbReference type="ARBA" id="ARBA00022824"/>
    </source>
</evidence>
<evidence type="ECO:0000256" key="9">
    <source>
        <dbReference type="ARBA" id="ARBA00023224"/>
    </source>
</evidence>
<evidence type="ECO:0000313" key="14">
    <source>
        <dbReference type="EMBL" id="CAF3641867.1"/>
    </source>
</evidence>
<dbReference type="SUPFAM" id="SSF81321">
    <property type="entry name" value="Family A G protein-coupled receptor-like"/>
    <property type="match status" value="1"/>
</dbReference>
<protein>
    <recommendedName>
        <fullName evidence="11">G-protein coupled receptors family 1 profile domain-containing protein</fullName>
    </recommendedName>
</protein>
<evidence type="ECO:0000256" key="6">
    <source>
        <dbReference type="ARBA" id="ARBA00023040"/>
    </source>
</evidence>
<feature type="transmembrane region" description="Helical" evidence="10">
    <location>
        <begin position="238"/>
        <end position="255"/>
    </location>
</feature>
<keyword evidence="3 10" id="KW-0812">Transmembrane</keyword>
<dbReference type="EMBL" id="CAJOBA010003280">
    <property type="protein sequence ID" value="CAF3676621.1"/>
    <property type="molecule type" value="Genomic_DNA"/>
</dbReference>
<dbReference type="GO" id="GO:0004930">
    <property type="term" value="F:G protein-coupled receptor activity"/>
    <property type="evidence" value="ECO:0007669"/>
    <property type="project" value="UniProtKB-KW"/>
</dbReference>
<evidence type="ECO:0000256" key="5">
    <source>
        <dbReference type="ARBA" id="ARBA00022989"/>
    </source>
</evidence>
<keyword evidence="8" id="KW-0675">Receptor</keyword>
<dbReference type="CDD" id="cd00637">
    <property type="entry name" value="7tm_classA_rhodopsin-like"/>
    <property type="match status" value="1"/>
</dbReference>
<dbReference type="InterPro" id="IPR009787">
    <property type="entry name" value="Jagunal"/>
</dbReference>
<dbReference type="GO" id="GO:0005789">
    <property type="term" value="C:endoplasmic reticulum membrane"/>
    <property type="evidence" value="ECO:0007669"/>
    <property type="project" value="UniProtKB-SubCell"/>
</dbReference>
<dbReference type="EMBL" id="CAJOBC010000950">
    <property type="protein sequence ID" value="CAF3641867.1"/>
    <property type="molecule type" value="Genomic_DNA"/>
</dbReference>
<evidence type="ECO:0000256" key="10">
    <source>
        <dbReference type="SAM" id="Phobius"/>
    </source>
</evidence>
<feature type="transmembrane region" description="Helical" evidence="10">
    <location>
        <begin position="26"/>
        <end position="48"/>
    </location>
</feature>
<dbReference type="OrthoDB" id="9990906at2759"/>
<comment type="similarity">
    <text evidence="2">Belongs to the jagunal family.</text>
</comment>
<dbReference type="Gene3D" id="1.20.1070.10">
    <property type="entry name" value="Rhodopsin 7-helix transmembrane proteins"/>
    <property type="match status" value="1"/>
</dbReference>
<name>A0A813W884_9BILA</name>
<feature type="transmembrane region" description="Helical" evidence="10">
    <location>
        <begin position="139"/>
        <end position="159"/>
    </location>
</feature>
<feature type="transmembrane region" description="Helical" evidence="10">
    <location>
        <begin position="91"/>
        <end position="118"/>
    </location>
</feature>
<accession>A0A813W884</accession>
<keyword evidence="6" id="KW-0297">G-protein coupled receptor</keyword>
<evidence type="ECO:0000313" key="12">
    <source>
        <dbReference type="EMBL" id="CAF0854120.1"/>
    </source>
</evidence>
<dbReference type="Pfam" id="PF00001">
    <property type="entry name" value="7tm_1"/>
    <property type="match status" value="1"/>
</dbReference>
<gene>
    <name evidence="12" type="ORF">GPM918_LOCUS6234</name>
    <name evidence="13" type="ORF">OVA965_LOCUS9321</name>
    <name evidence="14" type="ORF">SRO942_LOCUS6234</name>
    <name evidence="15" type="ORF">TMI583_LOCUS9317</name>
</gene>
<feature type="transmembrane region" description="Helical" evidence="10">
    <location>
        <begin position="325"/>
        <end position="343"/>
    </location>
</feature>
<evidence type="ECO:0000259" key="11">
    <source>
        <dbReference type="PROSITE" id="PS50262"/>
    </source>
</evidence>
<keyword evidence="4" id="KW-0256">Endoplasmic reticulum</keyword>
<dbReference type="Proteomes" id="UP000681722">
    <property type="component" value="Unassembled WGS sequence"/>
</dbReference>
<evidence type="ECO:0000256" key="8">
    <source>
        <dbReference type="ARBA" id="ARBA00023170"/>
    </source>
</evidence>
<proteinExistence type="inferred from homology"/>
<feature type="transmembrane region" description="Helical" evidence="10">
    <location>
        <begin position="392"/>
        <end position="411"/>
    </location>
</feature>
<reference evidence="12" key="1">
    <citation type="submission" date="2021-02" db="EMBL/GenBank/DDBJ databases">
        <authorList>
            <person name="Nowell W R."/>
        </authorList>
    </citation>
    <scope>NUCLEOTIDE SEQUENCE</scope>
</reference>